<dbReference type="PANTHER" id="PTHR37540">
    <property type="entry name" value="TRANSCRIPTION FACTOR (ACR-2), PUTATIVE-RELATED-RELATED"/>
    <property type="match status" value="1"/>
</dbReference>
<proteinExistence type="predicted"/>
<dbReference type="AlphaFoldDB" id="A0A3E2HIQ4"/>
<accession>A0A3E2HIQ4</accession>
<dbReference type="InterPro" id="IPR027417">
    <property type="entry name" value="P-loop_NTPase"/>
</dbReference>
<gene>
    <name evidence="1" type="ORF">B7463_g3023</name>
</gene>
<dbReference type="OMA" id="NPAKRDW"/>
<dbReference type="EMBL" id="NCSJ02000037">
    <property type="protein sequence ID" value="RFU33304.1"/>
    <property type="molecule type" value="Genomic_DNA"/>
</dbReference>
<evidence type="ECO:0000313" key="1">
    <source>
        <dbReference type="EMBL" id="RFU33304.1"/>
    </source>
</evidence>
<dbReference type="InterPro" id="IPR021858">
    <property type="entry name" value="Fun_TF"/>
</dbReference>
<feature type="non-terminal residue" evidence="1">
    <location>
        <position position="1"/>
    </location>
</feature>
<organism evidence="1 2">
    <name type="scientific">Scytalidium lignicola</name>
    <name type="common">Hyphomycete</name>
    <dbReference type="NCBI Taxonomy" id="5539"/>
    <lineage>
        <taxon>Eukaryota</taxon>
        <taxon>Fungi</taxon>
        <taxon>Dikarya</taxon>
        <taxon>Ascomycota</taxon>
        <taxon>Pezizomycotina</taxon>
        <taxon>Leotiomycetes</taxon>
        <taxon>Leotiomycetes incertae sedis</taxon>
        <taxon>Scytalidium</taxon>
    </lineage>
</organism>
<name>A0A3E2HIQ4_SCYLI</name>
<dbReference type="STRING" id="5539.A0A3E2HIQ4"/>
<reference evidence="1 2" key="1">
    <citation type="submission" date="2018-05" db="EMBL/GenBank/DDBJ databases">
        <title>Draft genome sequence of Scytalidium lignicola DSM 105466, a ubiquitous saprotrophic fungus.</title>
        <authorList>
            <person name="Buettner E."/>
            <person name="Gebauer A.M."/>
            <person name="Hofrichter M."/>
            <person name="Liers C."/>
            <person name="Kellner H."/>
        </authorList>
    </citation>
    <scope>NUCLEOTIDE SEQUENCE [LARGE SCALE GENOMIC DNA]</scope>
    <source>
        <strain evidence="1 2">DSM 105466</strain>
    </source>
</reference>
<evidence type="ECO:0000313" key="2">
    <source>
        <dbReference type="Proteomes" id="UP000258309"/>
    </source>
</evidence>
<dbReference type="OrthoDB" id="4158087at2759"/>
<dbReference type="Pfam" id="PF11951">
    <property type="entry name" value="Fungal_trans_2"/>
    <property type="match status" value="1"/>
</dbReference>
<dbReference type="SUPFAM" id="SSF52540">
    <property type="entry name" value="P-loop containing nucleoside triphosphate hydrolases"/>
    <property type="match status" value="1"/>
</dbReference>
<dbReference type="PANTHER" id="PTHR37540:SF5">
    <property type="entry name" value="TRANSCRIPTION FACTOR DOMAIN-CONTAINING PROTEIN"/>
    <property type="match status" value="1"/>
</dbReference>
<keyword evidence="2" id="KW-1185">Reference proteome</keyword>
<feature type="non-terminal residue" evidence="1">
    <location>
        <position position="592"/>
    </location>
</feature>
<comment type="caution">
    <text evidence="1">The sequence shown here is derived from an EMBL/GenBank/DDBJ whole genome shotgun (WGS) entry which is preliminary data.</text>
</comment>
<protein>
    <submittedName>
        <fullName evidence="1">Uncharacterized protein</fullName>
    </submittedName>
</protein>
<dbReference type="Gene3D" id="3.40.50.300">
    <property type="entry name" value="P-loop containing nucleotide triphosphate hydrolases"/>
    <property type="match status" value="1"/>
</dbReference>
<sequence>MPAQGAAKRNYTGSEPTNQASNAFVIVFHSKREEEEKKLARRTRRVANRFSFINATDSSQSAPGTRELIRTHVMLDYRRKQALRKNENHRPGVVSQDLSSNTNVFSQQMALPPHPSLPLGGSDKLPIEMKPFMYTVLHRYATEVVHEICTSTAEHNNQLSQCPRSRWLRMGLFDAAVLRSLLCVASLHMDVTDGNRFSSYRYILRRDAVRTISERLSDTESGLSDETITAVTLLAIEEGVSLNLTNWGSHMRGLRKMVGLRGGLSKLDDGLHTLIHIADLHGCDGTSLKLYFPWAKESTSQCQPTDPSRYSSIVNYLGRSTDFGGFDEHLIASFKVARSLTAAMNQASEDETKIDRVVVDAVTTWIRSRLSTSSLIERDPVQQNMYASCCLGIQIYLTTVIDHSVDPELDQADLVTRLRSCLCHVDIKTMLSPLVLWSVFFGGMASQTCADQSLFVTLLRELTQALNISDWDTLESTLKSLSMVGSNLDPLNEATKSEIQAALAKTSLTVQIRGMGELRAEIRGSHLSAGQRQLFCLGRAMLVRKSRVLVVDEATSSVDTRAEELIMSLLRTELNSCTTLAVTHRVNSYFRF</sequence>
<dbReference type="Proteomes" id="UP000258309">
    <property type="component" value="Unassembled WGS sequence"/>
</dbReference>